<feature type="compositionally biased region" description="Polar residues" evidence="1">
    <location>
        <begin position="225"/>
        <end position="241"/>
    </location>
</feature>
<dbReference type="KEGG" id="vra:106753372"/>
<dbReference type="STRING" id="3916.A0A1S3TA58"/>
<reference evidence="4" key="1">
    <citation type="submission" date="2025-08" db="UniProtKB">
        <authorList>
            <consortium name="RefSeq"/>
        </authorList>
    </citation>
    <scope>IDENTIFICATION</scope>
    <source>
        <tissue evidence="4">Leaf</tissue>
    </source>
</reference>
<dbReference type="PANTHER" id="PTHR14523">
    <property type="entry name" value="UNCHARACTERIZED PROTEIN C17ORF53 HOMOLOG"/>
    <property type="match status" value="1"/>
</dbReference>
<dbReference type="Pfam" id="PF15072">
    <property type="entry name" value="HROB"/>
    <property type="match status" value="1"/>
</dbReference>
<protein>
    <submittedName>
        <fullName evidence="4">Uncharacterized protein LOC106753372</fullName>
    </submittedName>
</protein>
<feature type="region of interest" description="Disordered" evidence="1">
    <location>
        <begin position="200"/>
        <end position="241"/>
    </location>
</feature>
<evidence type="ECO:0000256" key="1">
    <source>
        <dbReference type="SAM" id="MobiDB-lite"/>
    </source>
</evidence>
<dbReference type="AlphaFoldDB" id="A0A1S3TA58"/>
<dbReference type="Proteomes" id="UP000087766">
    <property type="component" value="Unplaced"/>
</dbReference>
<dbReference type="RefSeq" id="XP_014490652.1">
    <property type="nucleotide sequence ID" value="XM_014635166.2"/>
</dbReference>
<evidence type="ECO:0000259" key="2">
    <source>
        <dbReference type="Pfam" id="PF15072"/>
    </source>
</evidence>
<dbReference type="OrthoDB" id="1373498at2759"/>
<gene>
    <name evidence="4" type="primary">LOC106753372</name>
</gene>
<evidence type="ECO:0000313" key="3">
    <source>
        <dbReference type="Proteomes" id="UP000087766"/>
    </source>
</evidence>
<dbReference type="GeneID" id="106753372"/>
<dbReference type="GO" id="GO:0000725">
    <property type="term" value="P:recombinational repair"/>
    <property type="evidence" value="ECO:0007669"/>
    <property type="project" value="InterPro"/>
</dbReference>
<name>A0A1S3TA58_VIGRR</name>
<organism evidence="3 4">
    <name type="scientific">Vigna radiata var. radiata</name>
    <name type="common">Mung bean</name>
    <name type="synonym">Phaseolus aureus</name>
    <dbReference type="NCBI Taxonomy" id="3916"/>
    <lineage>
        <taxon>Eukaryota</taxon>
        <taxon>Viridiplantae</taxon>
        <taxon>Streptophyta</taxon>
        <taxon>Embryophyta</taxon>
        <taxon>Tracheophyta</taxon>
        <taxon>Spermatophyta</taxon>
        <taxon>Magnoliopsida</taxon>
        <taxon>eudicotyledons</taxon>
        <taxon>Gunneridae</taxon>
        <taxon>Pentapetalae</taxon>
        <taxon>rosids</taxon>
        <taxon>fabids</taxon>
        <taxon>Fabales</taxon>
        <taxon>Fabaceae</taxon>
        <taxon>Papilionoideae</taxon>
        <taxon>50 kb inversion clade</taxon>
        <taxon>NPAAA clade</taxon>
        <taxon>indigoferoid/millettioid clade</taxon>
        <taxon>Phaseoleae</taxon>
        <taxon>Vigna</taxon>
    </lineage>
</organism>
<feature type="domain" description="Homologous recombination OB-fold protein OB-fold" evidence="2">
    <location>
        <begin position="103"/>
        <end position="187"/>
    </location>
</feature>
<evidence type="ECO:0000313" key="4">
    <source>
        <dbReference type="RefSeq" id="XP_014490652.1"/>
    </source>
</evidence>
<accession>A0A1S3TA58</accession>
<dbReference type="InterPro" id="IPR058570">
    <property type="entry name" value="HROB_OB"/>
</dbReference>
<sequence>MEASQGRDVEHNDLQSFLEKCNFNETLIPGPAGNVQAAMLNRLTDEPQSTQEFVNKIAKATYERDFNSNPWIWVETFIKHHGLVEHGNMENVTKLECGKSMLRLPFVACIVKQCNPNGLGDMKISVKDPSVTVSASMHKKVLLHPEFAPDIGVGVVLLLQRVASFSPNRRTYYLNITVRNVVKVFKADIGPPTEELVRASSKPHVACDPCGESNKEKQDVGPSEMPTTSAFNNADTTPMED</sequence>
<dbReference type="InterPro" id="IPR028045">
    <property type="entry name" value="HROB"/>
</dbReference>
<keyword evidence="3" id="KW-1185">Reference proteome</keyword>
<proteinExistence type="predicted"/>
<dbReference type="PANTHER" id="PTHR14523:SF1">
    <property type="entry name" value="HOMOLOGOUS RECOMBINATION OB-FOLD PROTEIN"/>
    <property type="match status" value="1"/>
</dbReference>